<accession>A0A6B1FXG7</accession>
<dbReference type="EMBL" id="VYDA01000325">
    <property type="protein sequence ID" value="MYH61823.1"/>
    <property type="molecule type" value="Genomic_DNA"/>
</dbReference>
<evidence type="ECO:0000313" key="1">
    <source>
        <dbReference type="EMBL" id="MYH61823.1"/>
    </source>
</evidence>
<name>A0A6B1FXG7_9CHLR</name>
<dbReference type="AlphaFoldDB" id="A0A6B1FXG7"/>
<gene>
    <name evidence="1" type="ORF">F4148_08670</name>
</gene>
<organism evidence="1">
    <name type="scientific">Caldilineaceae bacterium SB0675_bin_29</name>
    <dbReference type="NCBI Taxonomy" id="2605266"/>
    <lineage>
        <taxon>Bacteria</taxon>
        <taxon>Bacillati</taxon>
        <taxon>Chloroflexota</taxon>
        <taxon>Caldilineae</taxon>
        <taxon>Caldilineales</taxon>
        <taxon>Caldilineaceae</taxon>
    </lineage>
</organism>
<protein>
    <submittedName>
        <fullName evidence="1">Uncharacterized protein</fullName>
    </submittedName>
</protein>
<reference evidence="1" key="1">
    <citation type="submission" date="2019-09" db="EMBL/GenBank/DDBJ databases">
        <title>Characterisation of the sponge microbiome using genome-centric metagenomics.</title>
        <authorList>
            <person name="Engelberts J.P."/>
            <person name="Robbins S.J."/>
            <person name="De Goeij J.M."/>
            <person name="Aranda M."/>
            <person name="Bell S.C."/>
            <person name="Webster N.S."/>
        </authorList>
    </citation>
    <scope>NUCLEOTIDE SEQUENCE</scope>
    <source>
        <strain evidence="1">SB0675_bin_29</strain>
    </source>
</reference>
<comment type="caution">
    <text evidence="1">The sequence shown here is derived from an EMBL/GenBank/DDBJ whole genome shotgun (WGS) entry which is preliminary data.</text>
</comment>
<sequence>MAVYGSIPVYKKDTHSVKRFNRHDLVLVKLNKKQIEKATLVNSKYPEQITHALLCGPYGQILGSEDHCLKYYSAWLEVFPYLFAKRKKVKRAKIINYKTTFNLVDDLIAVQDALSELYGVRPPPPQFKQKSGCCLFPFSRK</sequence>
<proteinExistence type="predicted"/>